<comment type="caution">
    <text evidence="1">The sequence shown here is derived from an EMBL/GenBank/DDBJ whole genome shotgun (WGS) entry which is preliminary data.</text>
</comment>
<evidence type="ECO:0000313" key="1">
    <source>
        <dbReference type="EMBL" id="KAH3693630.1"/>
    </source>
</evidence>
<reference evidence="1" key="1">
    <citation type="journal article" date="2019" name="bioRxiv">
        <title>The Genome of the Zebra Mussel, Dreissena polymorpha: A Resource for Invasive Species Research.</title>
        <authorList>
            <person name="McCartney M.A."/>
            <person name="Auch B."/>
            <person name="Kono T."/>
            <person name="Mallez S."/>
            <person name="Zhang Y."/>
            <person name="Obille A."/>
            <person name="Becker A."/>
            <person name="Abrahante J.E."/>
            <person name="Garbe J."/>
            <person name="Badalamenti J.P."/>
            <person name="Herman A."/>
            <person name="Mangelson H."/>
            <person name="Liachko I."/>
            <person name="Sullivan S."/>
            <person name="Sone E.D."/>
            <person name="Koren S."/>
            <person name="Silverstein K.A.T."/>
            <person name="Beckman K.B."/>
            <person name="Gohl D.M."/>
        </authorList>
    </citation>
    <scope>NUCLEOTIDE SEQUENCE</scope>
    <source>
        <strain evidence="1">Duluth1</strain>
        <tissue evidence="1">Whole animal</tissue>
    </source>
</reference>
<gene>
    <name evidence="1" type="ORF">DPMN_081069</name>
</gene>
<protein>
    <submittedName>
        <fullName evidence="1">Uncharacterized protein</fullName>
    </submittedName>
</protein>
<sequence>MVSYPTPPVVVNSSGISGISVTFAGSGVVFSRLIRLTTCFNVSGSPAATNTHTGCFTQKLTWVPTIVGDTGFDLFSDFHNFSG</sequence>
<dbReference type="Proteomes" id="UP000828390">
    <property type="component" value="Unassembled WGS sequence"/>
</dbReference>
<proteinExistence type="predicted"/>
<accession>A0A9D3Y873</accession>
<dbReference type="EMBL" id="JAIWYP010000016">
    <property type="protein sequence ID" value="KAH3693630.1"/>
    <property type="molecule type" value="Genomic_DNA"/>
</dbReference>
<dbReference type="AlphaFoldDB" id="A0A9D3Y873"/>
<keyword evidence="2" id="KW-1185">Reference proteome</keyword>
<name>A0A9D3Y873_DREPO</name>
<evidence type="ECO:0000313" key="2">
    <source>
        <dbReference type="Proteomes" id="UP000828390"/>
    </source>
</evidence>
<organism evidence="1 2">
    <name type="scientific">Dreissena polymorpha</name>
    <name type="common">Zebra mussel</name>
    <name type="synonym">Mytilus polymorpha</name>
    <dbReference type="NCBI Taxonomy" id="45954"/>
    <lineage>
        <taxon>Eukaryota</taxon>
        <taxon>Metazoa</taxon>
        <taxon>Spiralia</taxon>
        <taxon>Lophotrochozoa</taxon>
        <taxon>Mollusca</taxon>
        <taxon>Bivalvia</taxon>
        <taxon>Autobranchia</taxon>
        <taxon>Heteroconchia</taxon>
        <taxon>Euheterodonta</taxon>
        <taxon>Imparidentia</taxon>
        <taxon>Neoheterodontei</taxon>
        <taxon>Myida</taxon>
        <taxon>Dreissenoidea</taxon>
        <taxon>Dreissenidae</taxon>
        <taxon>Dreissena</taxon>
    </lineage>
</organism>
<reference evidence="1" key="2">
    <citation type="submission" date="2020-11" db="EMBL/GenBank/DDBJ databases">
        <authorList>
            <person name="McCartney M.A."/>
            <person name="Auch B."/>
            <person name="Kono T."/>
            <person name="Mallez S."/>
            <person name="Becker A."/>
            <person name="Gohl D.M."/>
            <person name="Silverstein K.A.T."/>
            <person name="Koren S."/>
            <person name="Bechman K.B."/>
            <person name="Herman A."/>
            <person name="Abrahante J.E."/>
            <person name="Garbe J."/>
        </authorList>
    </citation>
    <scope>NUCLEOTIDE SEQUENCE</scope>
    <source>
        <strain evidence="1">Duluth1</strain>
        <tissue evidence="1">Whole animal</tissue>
    </source>
</reference>